<reference evidence="2 3" key="1">
    <citation type="submission" date="2017-06" db="EMBL/GenBank/DDBJ databases">
        <authorList>
            <person name="Kim H.J."/>
            <person name="Triplett B.A."/>
        </authorList>
    </citation>
    <scope>NUCLEOTIDE SEQUENCE [LARGE SCALE GENOMIC DNA]</scope>
    <source>
        <strain evidence="2 3">DSM 14713</strain>
    </source>
</reference>
<evidence type="ECO:0000256" key="1">
    <source>
        <dbReference type="SAM" id="Phobius"/>
    </source>
</evidence>
<keyword evidence="1" id="KW-0812">Transmembrane</keyword>
<keyword evidence="1" id="KW-1133">Transmembrane helix</keyword>
<accession>A0A250IP44</accession>
<evidence type="ECO:0000313" key="3">
    <source>
        <dbReference type="Proteomes" id="UP000217289"/>
    </source>
</evidence>
<feature type="transmembrane region" description="Helical" evidence="1">
    <location>
        <begin position="12"/>
        <end position="34"/>
    </location>
</feature>
<dbReference type="OrthoDB" id="5525143at2"/>
<organism evidence="2 3">
    <name type="scientific">Melittangium boletus DSM 14713</name>
    <dbReference type="NCBI Taxonomy" id="1294270"/>
    <lineage>
        <taxon>Bacteria</taxon>
        <taxon>Pseudomonadati</taxon>
        <taxon>Myxococcota</taxon>
        <taxon>Myxococcia</taxon>
        <taxon>Myxococcales</taxon>
        <taxon>Cystobacterineae</taxon>
        <taxon>Archangiaceae</taxon>
        <taxon>Melittangium</taxon>
    </lineage>
</organism>
<evidence type="ECO:0000313" key="2">
    <source>
        <dbReference type="EMBL" id="ATB32951.1"/>
    </source>
</evidence>
<feature type="transmembrane region" description="Helical" evidence="1">
    <location>
        <begin position="46"/>
        <end position="70"/>
    </location>
</feature>
<proteinExistence type="predicted"/>
<sequence length="154" mass="16332">MVRLEGRQWGLVVLVALTPFFFAFVLAALAPGLVQPVLGTVLGGASWMLAALLGLLGAALFAGCLSALTASSEAPPSRMRRALHLTAASLVPVGLCLVPALCLLLAGPVLALRLEHGEGVLREEPSRSPQQRLMEGLLYQLPRLLPHVRGMQLR</sequence>
<dbReference type="EMBL" id="CP022163">
    <property type="protein sequence ID" value="ATB32951.1"/>
    <property type="molecule type" value="Genomic_DNA"/>
</dbReference>
<dbReference type="Proteomes" id="UP000217289">
    <property type="component" value="Chromosome"/>
</dbReference>
<protein>
    <submittedName>
        <fullName evidence="2">Uncharacterized protein</fullName>
    </submittedName>
</protein>
<dbReference type="KEGG" id="mbd:MEBOL_006440"/>
<dbReference type="AlphaFoldDB" id="A0A250IP44"/>
<feature type="transmembrane region" description="Helical" evidence="1">
    <location>
        <begin position="82"/>
        <end position="106"/>
    </location>
</feature>
<dbReference type="RefSeq" id="WP_095981069.1">
    <property type="nucleotide sequence ID" value="NZ_CP022163.1"/>
</dbReference>
<name>A0A250IP44_9BACT</name>
<keyword evidence="1" id="KW-0472">Membrane</keyword>
<gene>
    <name evidence="2" type="ORF">MEBOL_006440</name>
</gene>
<keyword evidence="3" id="KW-1185">Reference proteome</keyword>